<evidence type="ECO:0000259" key="1">
    <source>
        <dbReference type="Pfam" id="PF01869"/>
    </source>
</evidence>
<feature type="domain" description="ATPase BadF/BadG/BcrA/BcrD type" evidence="1">
    <location>
        <begin position="7"/>
        <end position="294"/>
    </location>
</feature>
<reference evidence="2 3" key="1">
    <citation type="submission" date="2020-03" db="EMBL/GenBank/DDBJ databases">
        <title>WGS of actinomycetes isolated from Thailand.</title>
        <authorList>
            <person name="Thawai C."/>
        </authorList>
    </citation>
    <scope>NUCLEOTIDE SEQUENCE [LARGE SCALE GENOMIC DNA]</scope>
    <source>
        <strain evidence="2 3">FMUSA5-5</strain>
    </source>
</reference>
<name>A0ABX1BA84_9ACTN</name>
<dbReference type="InterPro" id="IPR002731">
    <property type="entry name" value="ATPase_BadF"/>
</dbReference>
<comment type="caution">
    <text evidence="2">The sequence shown here is derived from an EMBL/GenBank/DDBJ whole genome shotgun (WGS) entry which is preliminary data.</text>
</comment>
<accession>A0ABX1BA84</accession>
<dbReference type="SUPFAM" id="SSF53067">
    <property type="entry name" value="Actin-like ATPase domain"/>
    <property type="match status" value="2"/>
</dbReference>
<dbReference type="InterPro" id="IPR052519">
    <property type="entry name" value="Euk-type_GlcNAc_Kinase"/>
</dbReference>
<dbReference type="RefSeq" id="WP_168015353.1">
    <property type="nucleotide sequence ID" value="NZ_JAATEP010000029.1"/>
</dbReference>
<dbReference type="PANTHER" id="PTHR43190:SF3">
    <property type="entry name" value="N-ACETYL-D-GLUCOSAMINE KINASE"/>
    <property type="match status" value="1"/>
</dbReference>
<gene>
    <name evidence="2" type="ORF">HCN51_34350</name>
</gene>
<dbReference type="Gene3D" id="3.30.420.40">
    <property type="match status" value="3"/>
</dbReference>
<protein>
    <submittedName>
        <fullName evidence="2">ATPase</fullName>
    </submittedName>
</protein>
<dbReference type="Pfam" id="PF01869">
    <property type="entry name" value="BcrAD_BadFG"/>
    <property type="match status" value="1"/>
</dbReference>
<organism evidence="2 3">
    <name type="scientific">Nonomuraea composti</name>
    <dbReference type="NCBI Taxonomy" id="2720023"/>
    <lineage>
        <taxon>Bacteria</taxon>
        <taxon>Bacillati</taxon>
        <taxon>Actinomycetota</taxon>
        <taxon>Actinomycetes</taxon>
        <taxon>Streptosporangiales</taxon>
        <taxon>Streptosporangiaceae</taxon>
        <taxon>Nonomuraea</taxon>
    </lineage>
</organism>
<evidence type="ECO:0000313" key="2">
    <source>
        <dbReference type="EMBL" id="NJP94466.1"/>
    </source>
</evidence>
<dbReference type="InterPro" id="IPR043129">
    <property type="entry name" value="ATPase_NBD"/>
</dbReference>
<dbReference type="PANTHER" id="PTHR43190">
    <property type="entry name" value="N-ACETYL-D-GLUCOSAMINE KINASE"/>
    <property type="match status" value="1"/>
</dbReference>
<proteinExistence type="predicted"/>
<evidence type="ECO:0000313" key="3">
    <source>
        <dbReference type="Proteomes" id="UP000696294"/>
    </source>
</evidence>
<sequence length="340" mass="33881">MTQSLVVGVDAGATSTRVAVHTLEGTRVGYARAGAGNPTAHGLGKALSALDEALGAALPPGGGPRVVASMAGVAGYADEVVPALAEVWAAHGIEGAPRFQGDVPIAYAAGSAEPDGSLLLSGTGAAAARIVGYELDLVADAMGWLLGDAGSGFWIGRRAAKALVDALDRGLPVATLFPYPPTHGTASIEPGTPAGLDAEGLLFRLVGQHFLGAERPATPRAAGARIVRLAQADHMRLAALSSLVSEAAAAGDPLAVKIAHEAADRLVATLRRVHVSGPVVLAGSVLTSAGPVREAVLDLLAGETVLTARDAAGAAAWLAARTVLADAEARSVHAAFTAAA</sequence>
<dbReference type="EMBL" id="JAATEP010000029">
    <property type="protein sequence ID" value="NJP94466.1"/>
    <property type="molecule type" value="Genomic_DNA"/>
</dbReference>
<keyword evidence="3" id="KW-1185">Reference proteome</keyword>
<dbReference type="Proteomes" id="UP000696294">
    <property type="component" value="Unassembled WGS sequence"/>
</dbReference>